<dbReference type="Gene3D" id="3.40.50.2300">
    <property type="match status" value="1"/>
</dbReference>
<dbReference type="EMBL" id="JBHUIP010000001">
    <property type="protein sequence ID" value="MFD2261525.1"/>
    <property type="molecule type" value="Genomic_DNA"/>
</dbReference>
<reference evidence="4" key="1">
    <citation type="journal article" date="2019" name="Int. J. Syst. Evol. Microbiol.">
        <title>The Global Catalogue of Microorganisms (GCM) 10K type strain sequencing project: providing services to taxonomists for standard genome sequencing and annotation.</title>
        <authorList>
            <consortium name="The Broad Institute Genomics Platform"/>
            <consortium name="The Broad Institute Genome Sequencing Center for Infectious Disease"/>
            <person name="Wu L."/>
            <person name="Ma J."/>
        </authorList>
    </citation>
    <scope>NUCLEOTIDE SEQUENCE [LARGE SCALE GENOMIC DNA]</scope>
    <source>
        <strain evidence="4">CGMCC 1.19062</strain>
    </source>
</reference>
<evidence type="ECO:0000313" key="4">
    <source>
        <dbReference type="Proteomes" id="UP001597295"/>
    </source>
</evidence>
<keyword evidence="4" id="KW-1185">Reference proteome</keyword>
<dbReference type="Proteomes" id="UP001597295">
    <property type="component" value="Unassembled WGS sequence"/>
</dbReference>
<protein>
    <submittedName>
        <fullName evidence="3">Response regulator</fullName>
    </submittedName>
</protein>
<dbReference type="RefSeq" id="WP_379874432.1">
    <property type="nucleotide sequence ID" value="NZ_JBHUIP010000001.1"/>
</dbReference>
<dbReference type="InterPro" id="IPR001789">
    <property type="entry name" value="Sig_transdc_resp-reg_receiver"/>
</dbReference>
<name>A0ABW5DLW0_9PROT</name>
<dbReference type="SUPFAM" id="SSF52172">
    <property type="entry name" value="CheY-like"/>
    <property type="match status" value="1"/>
</dbReference>
<feature type="domain" description="Response regulatory" evidence="2">
    <location>
        <begin position="6"/>
        <end position="117"/>
    </location>
</feature>
<feature type="modified residue" description="4-aspartylphosphate" evidence="1">
    <location>
        <position position="56"/>
    </location>
</feature>
<keyword evidence="1" id="KW-0597">Phosphoprotein</keyword>
<proteinExistence type="predicted"/>
<evidence type="ECO:0000313" key="3">
    <source>
        <dbReference type="EMBL" id="MFD2261525.1"/>
    </source>
</evidence>
<comment type="caution">
    <text evidence="3">The sequence shown here is derived from an EMBL/GenBank/DDBJ whole genome shotgun (WGS) entry which is preliminary data.</text>
</comment>
<evidence type="ECO:0000256" key="1">
    <source>
        <dbReference type="PROSITE-ProRule" id="PRU00169"/>
    </source>
</evidence>
<accession>A0ABW5DLW0</accession>
<organism evidence="3 4">
    <name type="scientific">Lacibacterium aquatile</name>
    <dbReference type="NCBI Taxonomy" id="1168082"/>
    <lineage>
        <taxon>Bacteria</taxon>
        <taxon>Pseudomonadati</taxon>
        <taxon>Pseudomonadota</taxon>
        <taxon>Alphaproteobacteria</taxon>
        <taxon>Rhodospirillales</taxon>
        <taxon>Rhodospirillaceae</taxon>
    </lineage>
</organism>
<dbReference type="InterPro" id="IPR011006">
    <property type="entry name" value="CheY-like_superfamily"/>
</dbReference>
<evidence type="ECO:0000259" key="2">
    <source>
        <dbReference type="PROSITE" id="PS50110"/>
    </source>
</evidence>
<dbReference type="PROSITE" id="PS50110">
    <property type="entry name" value="RESPONSE_REGULATORY"/>
    <property type="match status" value="1"/>
</dbReference>
<gene>
    <name evidence="3" type="ORF">ACFSM5_01405</name>
</gene>
<sequence length="119" mass="12269">MLNGAQILICEDEPFIALHLATSVEDAGGKVIGPAASIAEAFSLLDSTEVVGAILDVHLIDGDITPIAERLLASSIPMVVQTGVGLPDGLKSREPAIPVLSKPVLPLRLIEILAGALSK</sequence>